<evidence type="ECO:0008006" key="3">
    <source>
        <dbReference type="Google" id="ProtNLM"/>
    </source>
</evidence>
<gene>
    <name evidence="1" type="ORF">IB285_01485</name>
</gene>
<keyword evidence="2" id="KW-1185">Reference proteome</keyword>
<evidence type="ECO:0000313" key="2">
    <source>
        <dbReference type="Proteomes" id="UP000635384"/>
    </source>
</evidence>
<protein>
    <recommendedName>
        <fullName evidence="3">DUF4235 domain-containing protein</fullName>
    </recommendedName>
</protein>
<evidence type="ECO:0000313" key="1">
    <source>
        <dbReference type="EMBL" id="MBD2840922.1"/>
    </source>
</evidence>
<dbReference type="RefSeq" id="WP_190786503.1">
    <property type="nucleotide sequence ID" value="NZ_JACXLC010000001.1"/>
</dbReference>
<organism evidence="1 2">
    <name type="scientific">Erythrobacter rubeus</name>
    <dbReference type="NCBI Taxonomy" id="2760803"/>
    <lineage>
        <taxon>Bacteria</taxon>
        <taxon>Pseudomonadati</taxon>
        <taxon>Pseudomonadota</taxon>
        <taxon>Alphaproteobacteria</taxon>
        <taxon>Sphingomonadales</taxon>
        <taxon>Erythrobacteraceae</taxon>
        <taxon>Erythrobacter/Porphyrobacter group</taxon>
        <taxon>Erythrobacter</taxon>
    </lineage>
</organism>
<dbReference type="EMBL" id="JACXLC010000001">
    <property type="protein sequence ID" value="MBD2840922.1"/>
    <property type="molecule type" value="Genomic_DNA"/>
</dbReference>
<reference evidence="1 2" key="1">
    <citation type="submission" date="2020-09" db="EMBL/GenBank/DDBJ databases">
        <authorList>
            <person name="Yoon J.-W."/>
        </authorList>
    </citation>
    <scope>NUCLEOTIDE SEQUENCE [LARGE SCALE GENOMIC DNA]</scope>
    <source>
        <strain evidence="1 2">KMU-140</strain>
    </source>
</reference>
<accession>A0ABR8KNQ0</accession>
<sequence>MKKPRPDRFTRTLAKADVEEETRTSLLIPSPNPATNLLITDIVVRGASTLFRKNIEKKVAKASYRDEAKAESLLDGRTMLTSLALYGASKLATRSPVGLGIVASGLVVKTLYDRGKSRQLMRKRQTKRLSKRSGK</sequence>
<dbReference type="Proteomes" id="UP000635384">
    <property type="component" value="Unassembled WGS sequence"/>
</dbReference>
<name>A0ABR8KNQ0_9SPHN</name>
<comment type="caution">
    <text evidence="1">The sequence shown here is derived from an EMBL/GenBank/DDBJ whole genome shotgun (WGS) entry which is preliminary data.</text>
</comment>
<proteinExistence type="predicted"/>